<dbReference type="AlphaFoldDB" id="A0A0C3FR64"/>
<keyword evidence="1" id="KW-1133">Transmembrane helix</keyword>
<evidence type="ECO:0000313" key="4">
    <source>
        <dbReference type="Proteomes" id="UP000054166"/>
    </source>
</evidence>
<feature type="transmembrane region" description="Helical" evidence="1">
    <location>
        <begin position="167"/>
        <end position="186"/>
    </location>
</feature>
<feature type="domain" description="DUF6533" evidence="2">
    <location>
        <begin position="28"/>
        <end position="73"/>
    </location>
</feature>
<dbReference type="Pfam" id="PF20151">
    <property type="entry name" value="DUF6533"/>
    <property type="match status" value="1"/>
</dbReference>
<keyword evidence="4" id="KW-1185">Reference proteome</keyword>
<dbReference type="EMBL" id="KN832995">
    <property type="protein sequence ID" value="KIM82169.1"/>
    <property type="molecule type" value="Genomic_DNA"/>
</dbReference>
<feature type="transmembrane region" description="Helical" evidence="1">
    <location>
        <begin position="198"/>
        <end position="220"/>
    </location>
</feature>
<sequence>MHVPTPSDYIPFDAITDHNLRTTRLGIYIYLALAAVILYDHAITFDIEVQRIWSLNWRLPKILFLMNRYVVPLLIVMRGIADATYPLLFSVSSYPLRTLYISLTMVVSPVVRFPRYNPITSGLIILSCDFLMHFEDWIVILALGIADLILVIRVSALYGHSKIMRHFLVFFFACQMVTVIVITSILTKQTTPILLYQFVPGCYATVPDYFYSFYIPFLIFDGPLNRVCQRAQNSDILRKVSS</sequence>
<protein>
    <recommendedName>
        <fullName evidence="2">DUF6533 domain-containing protein</fullName>
    </recommendedName>
</protein>
<evidence type="ECO:0000313" key="3">
    <source>
        <dbReference type="EMBL" id="KIM82169.1"/>
    </source>
</evidence>
<dbReference type="Proteomes" id="UP000054166">
    <property type="component" value="Unassembled WGS sequence"/>
</dbReference>
<dbReference type="OrthoDB" id="3037019at2759"/>
<keyword evidence="1" id="KW-0812">Transmembrane</keyword>
<feature type="transmembrane region" description="Helical" evidence="1">
    <location>
        <begin position="69"/>
        <end position="89"/>
    </location>
</feature>
<feature type="transmembrane region" description="Helical" evidence="1">
    <location>
        <begin position="137"/>
        <end position="155"/>
    </location>
</feature>
<feature type="transmembrane region" description="Helical" evidence="1">
    <location>
        <begin position="27"/>
        <end position="49"/>
    </location>
</feature>
<evidence type="ECO:0000256" key="1">
    <source>
        <dbReference type="SAM" id="Phobius"/>
    </source>
</evidence>
<gene>
    <name evidence="3" type="ORF">PILCRDRAFT_470574</name>
</gene>
<name>A0A0C3FR64_PILCF</name>
<reference evidence="3 4" key="1">
    <citation type="submission" date="2014-04" db="EMBL/GenBank/DDBJ databases">
        <authorList>
            <consortium name="DOE Joint Genome Institute"/>
            <person name="Kuo A."/>
            <person name="Tarkka M."/>
            <person name="Buscot F."/>
            <person name="Kohler A."/>
            <person name="Nagy L.G."/>
            <person name="Floudas D."/>
            <person name="Copeland A."/>
            <person name="Barry K.W."/>
            <person name="Cichocki N."/>
            <person name="Veneault-Fourrey C."/>
            <person name="LaButti K."/>
            <person name="Lindquist E.A."/>
            <person name="Lipzen A."/>
            <person name="Lundell T."/>
            <person name="Morin E."/>
            <person name="Murat C."/>
            <person name="Sun H."/>
            <person name="Tunlid A."/>
            <person name="Henrissat B."/>
            <person name="Grigoriev I.V."/>
            <person name="Hibbett D.S."/>
            <person name="Martin F."/>
            <person name="Nordberg H.P."/>
            <person name="Cantor M.N."/>
            <person name="Hua S.X."/>
        </authorList>
    </citation>
    <scope>NUCLEOTIDE SEQUENCE [LARGE SCALE GENOMIC DNA]</scope>
    <source>
        <strain evidence="3 4">F 1598</strain>
    </source>
</reference>
<organism evidence="3 4">
    <name type="scientific">Piloderma croceum (strain F 1598)</name>
    <dbReference type="NCBI Taxonomy" id="765440"/>
    <lineage>
        <taxon>Eukaryota</taxon>
        <taxon>Fungi</taxon>
        <taxon>Dikarya</taxon>
        <taxon>Basidiomycota</taxon>
        <taxon>Agaricomycotina</taxon>
        <taxon>Agaricomycetes</taxon>
        <taxon>Agaricomycetidae</taxon>
        <taxon>Atheliales</taxon>
        <taxon>Atheliaceae</taxon>
        <taxon>Piloderma</taxon>
    </lineage>
</organism>
<proteinExistence type="predicted"/>
<evidence type="ECO:0000259" key="2">
    <source>
        <dbReference type="Pfam" id="PF20151"/>
    </source>
</evidence>
<dbReference type="InParanoid" id="A0A0C3FR64"/>
<reference evidence="4" key="2">
    <citation type="submission" date="2015-01" db="EMBL/GenBank/DDBJ databases">
        <title>Evolutionary Origins and Diversification of the Mycorrhizal Mutualists.</title>
        <authorList>
            <consortium name="DOE Joint Genome Institute"/>
            <consortium name="Mycorrhizal Genomics Consortium"/>
            <person name="Kohler A."/>
            <person name="Kuo A."/>
            <person name="Nagy L.G."/>
            <person name="Floudas D."/>
            <person name="Copeland A."/>
            <person name="Barry K.W."/>
            <person name="Cichocki N."/>
            <person name="Veneault-Fourrey C."/>
            <person name="LaButti K."/>
            <person name="Lindquist E.A."/>
            <person name="Lipzen A."/>
            <person name="Lundell T."/>
            <person name="Morin E."/>
            <person name="Murat C."/>
            <person name="Riley R."/>
            <person name="Ohm R."/>
            <person name="Sun H."/>
            <person name="Tunlid A."/>
            <person name="Henrissat B."/>
            <person name="Grigoriev I.V."/>
            <person name="Hibbett D.S."/>
            <person name="Martin F."/>
        </authorList>
    </citation>
    <scope>NUCLEOTIDE SEQUENCE [LARGE SCALE GENOMIC DNA]</scope>
    <source>
        <strain evidence="4">F 1598</strain>
    </source>
</reference>
<dbReference type="HOGENOM" id="CLU_1147550_0_0_1"/>
<dbReference type="InterPro" id="IPR045340">
    <property type="entry name" value="DUF6533"/>
</dbReference>
<accession>A0A0C3FR64</accession>
<keyword evidence="1" id="KW-0472">Membrane</keyword>